<dbReference type="EMBL" id="BJMV01000012">
    <property type="protein sequence ID" value="GEB86313.1"/>
    <property type="molecule type" value="Genomic_DNA"/>
</dbReference>
<gene>
    <name evidence="3" type="ORF">APE01nite_21100</name>
</gene>
<dbReference type="SUPFAM" id="SSF53448">
    <property type="entry name" value="Nucleotide-diphospho-sugar transferases"/>
    <property type="match status" value="1"/>
</dbReference>
<dbReference type="InterPro" id="IPR025877">
    <property type="entry name" value="MobA-like_NTP_Trfase"/>
</dbReference>
<dbReference type="Gene3D" id="3.90.550.10">
    <property type="entry name" value="Spore Coat Polysaccharide Biosynthesis Protein SpsA, Chain A"/>
    <property type="match status" value="1"/>
</dbReference>
<protein>
    <recommendedName>
        <fullName evidence="2">MobA-like NTP transferase domain-containing protein</fullName>
    </recommendedName>
</protein>
<dbReference type="PANTHER" id="PTHR43777:SF1">
    <property type="entry name" value="MOLYBDENUM COFACTOR CYTIDYLYLTRANSFERASE"/>
    <property type="match status" value="1"/>
</dbReference>
<reference evidence="3 4" key="1">
    <citation type="submission" date="2019-06" db="EMBL/GenBank/DDBJ databases">
        <title>Whole genome shotgun sequence of Acetobacter peroxydans NBRC 13755.</title>
        <authorList>
            <person name="Hosoyama A."/>
            <person name="Uohara A."/>
            <person name="Ohji S."/>
            <person name="Ichikawa N."/>
        </authorList>
    </citation>
    <scope>NUCLEOTIDE SEQUENCE [LARGE SCALE GENOMIC DNA]</scope>
    <source>
        <strain evidence="3 4">NBRC 13755</strain>
    </source>
</reference>
<proteinExistence type="predicted"/>
<dbReference type="InterPro" id="IPR029044">
    <property type="entry name" value="Nucleotide-diphossugar_trans"/>
</dbReference>
<dbReference type="Pfam" id="PF12804">
    <property type="entry name" value="NTP_transf_3"/>
    <property type="match status" value="1"/>
</dbReference>
<comment type="caution">
    <text evidence="3">The sequence shown here is derived from an EMBL/GenBank/DDBJ whole genome shotgun (WGS) entry which is preliminary data.</text>
</comment>
<organism evidence="3 4">
    <name type="scientific">Acetobacter peroxydans</name>
    <dbReference type="NCBI Taxonomy" id="104098"/>
    <lineage>
        <taxon>Bacteria</taxon>
        <taxon>Pseudomonadati</taxon>
        <taxon>Pseudomonadota</taxon>
        <taxon>Alphaproteobacteria</taxon>
        <taxon>Acetobacterales</taxon>
        <taxon>Acetobacteraceae</taxon>
        <taxon>Acetobacter</taxon>
    </lineage>
</organism>
<evidence type="ECO:0000259" key="2">
    <source>
        <dbReference type="Pfam" id="PF12804"/>
    </source>
</evidence>
<evidence type="ECO:0000256" key="1">
    <source>
        <dbReference type="ARBA" id="ARBA00022842"/>
    </source>
</evidence>
<keyword evidence="4" id="KW-1185">Reference proteome</keyword>
<dbReference type="Proteomes" id="UP000317730">
    <property type="component" value="Unassembled WGS sequence"/>
</dbReference>
<keyword evidence="1" id="KW-0460">Magnesium</keyword>
<evidence type="ECO:0000313" key="4">
    <source>
        <dbReference type="Proteomes" id="UP000317730"/>
    </source>
</evidence>
<dbReference type="GO" id="GO:0016779">
    <property type="term" value="F:nucleotidyltransferase activity"/>
    <property type="evidence" value="ECO:0007669"/>
    <property type="project" value="UniProtKB-ARBA"/>
</dbReference>
<dbReference type="PANTHER" id="PTHR43777">
    <property type="entry name" value="MOLYBDENUM COFACTOR CYTIDYLYLTRANSFERASE"/>
    <property type="match status" value="1"/>
</dbReference>
<dbReference type="RefSeq" id="WP_242009035.1">
    <property type="nucleotide sequence ID" value="NZ_BAPL01000010.1"/>
</dbReference>
<dbReference type="AlphaFoldDB" id="A0A4Y3TWY5"/>
<accession>A0A4Y3TWY5</accession>
<evidence type="ECO:0000313" key="3">
    <source>
        <dbReference type="EMBL" id="GEB86313.1"/>
    </source>
</evidence>
<dbReference type="CDD" id="cd04182">
    <property type="entry name" value="GT_2_like_f"/>
    <property type="match status" value="1"/>
</dbReference>
<name>A0A4Y3TWY5_9PROT</name>
<feature type="domain" description="MobA-like NTP transferase" evidence="2">
    <location>
        <begin position="15"/>
        <end position="200"/>
    </location>
</feature>
<sequence length="239" mass="25240">MSNIPTHPMLAGTLAIILAAGRSSRTAPAHKLLACDASGQPMLLRTLEAVLASAVEEVLVLLPPERPDLAALLHPLLESPANTPAPSGPVASGGRQPVRRLRMTCVRQPELGLSRSLHTGVRAAIRRRASSLLVCLGDMPLVSPALLDTLLHTQRATNAPAVAPDRHGQPGNPVLWSAQCYDRLLGVQGDQGGRAILRDLGSAVRLVPAPAAMLEDFDTPERLSAFAHMNANSPTLPRP</sequence>